<comment type="caution">
    <text evidence="1">The sequence shown here is derived from an EMBL/GenBank/DDBJ whole genome shotgun (WGS) entry which is preliminary data.</text>
</comment>
<name>A0ABT0AHX1_9SPHN</name>
<evidence type="ECO:0000313" key="1">
    <source>
        <dbReference type="EMBL" id="MCJ1962804.1"/>
    </source>
</evidence>
<accession>A0ABT0AHX1</accession>
<dbReference type="EMBL" id="JALHAT010000064">
    <property type="protein sequence ID" value="MCJ1962804.1"/>
    <property type="molecule type" value="Genomic_DNA"/>
</dbReference>
<proteinExistence type="predicted"/>
<gene>
    <name evidence="1" type="ORF">MTR65_19135</name>
</gene>
<dbReference type="RefSeq" id="WP_243802997.1">
    <property type="nucleotide sequence ID" value="NZ_JALHAT010000064.1"/>
</dbReference>
<evidence type="ECO:0000313" key="2">
    <source>
        <dbReference type="Proteomes" id="UP001162802"/>
    </source>
</evidence>
<dbReference type="Proteomes" id="UP001162802">
    <property type="component" value="Unassembled WGS sequence"/>
</dbReference>
<keyword evidence="2" id="KW-1185">Reference proteome</keyword>
<reference evidence="1" key="1">
    <citation type="submission" date="2022-03" db="EMBL/GenBank/DDBJ databases">
        <title>Identification of a novel bacterium isolated from mangrove sediments.</title>
        <authorList>
            <person name="Pan X."/>
        </authorList>
    </citation>
    <scope>NUCLEOTIDE SEQUENCE</scope>
    <source>
        <strain evidence="1">B2637</strain>
    </source>
</reference>
<organism evidence="1 2">
    <name type="scientific">Novosphingobium mangrovi</name>
    <name type="common">ex Hu et al. 2023</name>
    <dbReference type="NCBI Taxonomy" id="2930094"/>
    <lineage>
        <taxon>Bacteria</taxon>
        <taxon>Pseudomonadati</taxon>
        <taxon>Pseudomonadota</taxon>
        <taxon>Alphaproteobacteria</taxon>
        <taxon>Sphingomonadales</taxon>
        <taxon>Sphingomonadaceae</taxon>
        <taxon>Novosphingobium</taxon>
    </lineage>
</organism>
<protein>
    <submittedName>
        <fullName evidence="1">Uncharacterized protein</fullName>
    </submittedName>
</protein>
<sequence>MKWSALHDAAQAIASIAGAPCPPLTQAIRAFPAQVRDAGEDRRLQAEQEIADLSAIMEAGLSALLAALARGSHPQAAARALWSEFVRTRDGLLHLALSPQGTARRMA</sequence>